<keyword evidence="2" id="KW-1133">Transmembrane helix</keyword>
<dbReference type="InterPro" id="IPR001387">
    <property type="entry name" value="Cro/C1-type_HTH"/>
</dbReference>
<dbReference type="Proteomes" id="UP001598300">
    <property type="component" value="Unassembled WGS sequence"/>
</dbReference>
<protein>
    <submittedName>
        <fullName evidence="4">Helix-turn-helix domain-containing protein</fullName>
    </submittedName>
</protein>
<feature type="compositionally biased region" description="Basic and acidic residues" evidence="1">
    <location>
        <begin position="81"/>
        <end position="90"/>
    </location>
</feature>
<dbReference type="InterPro" id="IPR010982">
    <property type="entry name" value="Lambda_DNA-bd_dom_sf"/>
</dbReference>
<proteinExistence type="predicted"/>
<keyword evidence="2" id="KW-0472">Membrane</keyword>
<evidence type="ECO:0000259" key="3">
    <source>
        <dbReference type="PROSITE" id="PS50943"/>
    </source>
</evidence>
<comment type="caution">
    <text evidence="4">The sequence shown here is derived from an EMBL/GenBank/DDBJ whole genome shotgun (WGS) entry which is preliminary data.</text>
</comment>
<feature type="region of interest" description="Disordered" evidence="1">
    <location>
        <begin position="166"/>
        <end position="193"/>
    </location>
</feature>
<feature type="compositionally biased region" description="Low complexity" evidence="1">
    <location>
        <begin position="115"/>
        <end position="125"/>
    </location>
</feature>
<evidence type="ECO:0000256" key="2">
    <source>
        <dbReference type="SAM" id="Phobius"/>
    </source>
</evidence>
<dbReference type="Gene3D" id="1.10.260.40">
    <property type="entry name" value="lambda repressor-like DNA-binding domains"/>
    <property type="match status" value="1"/>
</dbReference>
<feature type="region of interest" description="Disordered" evidence="1">
    <location>
        <begin position="81"/>
        <end position="136"/>
    </location>
</feature>
<feature type="domain" description="HTH cro/C1-type" evidence="3">
    <location>
        <begin position="19"/>
        <end position="73"/>
    </location>
</feature>
<accession>A0ABW6E3S1</accession>
<reference evidence="4 5" key="1">
    <citation type="submission" date="2024-09" db="EMBL/GenBank/DDBJ databases">
        <title>The Natural Products Discovery Center: Release of the First 8490 Sequenced Strains for Exploring Actinobacteria Biosynthetic Diversity.</title>
        <authorList>
            <person name="Kalkreuter E."/>
            <person name="Kautsar S.A."/>
            <person name="Yang D."/>
            <person name="Bader C.D."/>
            <person name="Teijaro C.N."/>
            <person name="Fluegel L."/>
            <person name="Davis C.M."/>
            <person name="Simpson J.R."/>
            <person name="Lauterbach L."/>
            <person name="Steele A.D."/>
            <person name="Gui C."/>
            <person name="Meng S."/>
            <person name="Li G."/>
            <person name="Viehrig K."/>
            <person name="Ye F."/>
            <person name="Su P."/>
            <person name="Kiefer A.F."/>
            <person name="Nichols A."/>
            <person name="Cepeda A.J."/>
            <person name="Yan W."/>
            <person name="Fan B."/>
            <person name="Jiang Y."/>
            <person name="Adhikari A."/>
            <person name="Zheng C.-J."/>
            <person name="Schuster L."/>
            <person name="Cowan T.M."/>
            <person name="Smanski M.J."/>
            <person name="Chevrette M.G."/>
            <person name="De Carvalho L.P.S."/>
            <person name="Shen B."/>
        </authorList>
    </citation>
    <scope>NUCLEOTIDE SEQUENCE [LARGE SCALE GENOMIC DNA]</scope>
    <source>
        <strain evidence="4 5">NPDC058584</strain>
    </source>
</reference>
<dbReference type="Pfam" id="PF10901">
    <property type="entry name" value="DUF2690"/>
    <property type="match status" value="1"/>
</dbReference>
<dbReference type="EMBL" id="JBHXPM010000015">
    <property type="protein sequence ID" value="MFD3957778.1"/>
    <property type="molecule type" value="Genomic_DNA"/>
</dbReference>
<sequence>MTSERRRLEAAAPELSAELRRLRELNRLTLAALAKRTNYSKSSWERYLNGKVIPPESAVVAFAQTVGVRPDELLMLRNRAERAERAEREQTGGAPVRGPAAAGSGGRVATGPDRAAGGEVAPEAEGSGEAEVEGHAAGTSLAASVAVPVPAPVSLPATVPAAAASDLASAPAPEPAAGGSSDGGGPPSPRKAVAGPWRKGLVLAGIASVGAAVGLAVGIPLGTDRGEKERAGATAGALVSEERTAGGPGCIGTECREKDPQRLNCHIGVWTAAAAQRGDAYLELRYSPGCRSAWARLTEAGVGDTARVMTEQGVIQERSISYDGDTYSMMVEAPYPAAVKACADLRDGENFCTGVGGGKPLRESVTDESERG</sequence>
<evidence type="ECO:0000313" key="5">
    <source>
        <dbReference type="Proteomes" id="UP001598300"/>
    </source>
</evidence>
<dbReference type="SUPFAM" id="SSF47413">
    <property type="entry name" value="lambda repressor-like DNA-binding domains"/>
    <property type="match status" value="1"/>
</dbReference>
<feature type="transmembrane region" description="Helical" evidence="2">
    <location>
        <begin position="200"/>
        <end position="221"/>
    </location>
</feature>
<dbReference type="RefSeq" id="WP_381301037.1">
    <property type="nucleotide sequence ID" value="NZ_JBHVRE010000037.1"/>
</dbReference>
<feature type="compositionally biased region" description="Low complexity" evidence="1">
    <location>
        <begin position="92"/>
        <end position="102"/>
    </location>
</feature>
<keyword evidence="5" id="KW-1185">Reference proteome</keyword>
<dbReference type="Pfam" id="PF13560">
    <property type="entry name" value="HTH_31"/>
    <property type="match status" value="1"/>
</dbReference>
<dbReference type="InterPro" id="IPR021224">
    <property type="entry name" value="DUF2690"/>
</dbReference>
<organism evidence="4 5">
    <name type="scientific">Streptomyces bacillaris</name>
    <dbReference type="NCBI Taxonomy" id="68179"/>
    <lineage>
        <taxon>Bacteria</taxon>
        <taxon>Bacillati</taxon>
        <taxon>Actinomycetota</taxon>
        <taxon>Actinomycetes</taxon>
        <taxon>Kitasatosporales</taxon>
        <taxon>Streptomycetaceae</taxon>
        <taxon>Streptomyces</taxon>
    </lineage>
</organism>
<dbReference type="SMART" id="SM00530">
    <property type="entry name" value="HTH_XRE"/>
    <property type="match status" value="1"/>
</dbReference>
<gene>
    <name evidence="4" type="ORF">ACFWR3_17075</name>
</gene>
<name>A0ABW6E3S1_9ACTN</name>
<feature type="compositionally biased region" description="Low complexity" evidence="1">
    <location>
        <begin position="166"/>
        <end position="179"/>
    </location>
</feature>
<dbReference type="PROSITE" id="PS50943">
    <property type="entry name" value="HTH_CROC1"/>
    <property type="match status" value="1"/>
</dbReference>
<evidence type="ECO:0000256" key="1">
    <source>
        <dbReference type="SAM" id="MobiDB-lite"/>
    </source>
</evidence>
<dbReference type="CDD" id="cd00093">
    <property type="entry name" value="HTH_XRE"/>
    <property type="match status" value="1"/>
</dbReference>
<evidence type="ECO:0000313" key="4">
    <source>
        <dbReference type="EMBL" id="MFD3957778.1"/>
    </source>
</evidence>
<keyword evidence="2" id="KW-0812">Transmembrane</keyword>